<keyword evidence="7 11" id="KW-0798">TonB box</keyword>
<evidence type="ECO:0000313" key="13">
    <source>
        <dbReference type="EMBL" id="SMC70440.1"/>
    </source>
</evidence>
<dbReference type="SMART" id="SM00965">
    <property type="entry name" value="STN"/>
    <property type="match status" value="1"/>
</dbReference>
<evidence type="ECO:0000256" key="2">
    <source>
        <dbReference type="ARBA" id="ARBA00022448"/>
    </source>
</evidence>
<organism evidence="13 14">
    <name type="scientific">Pedobacter nyackensis</name>
    <dbReference type="NCBI Taxonomy" id="475255"/>
    <lineage>
        <taxon>Bacteria</taxon>
        <taxon>Pseudomonadati</taxon>
        <taxon>Bacteroidota</taxon>
        <taxon>Sphingobacteriia</taxon>
        <taxon>Sphingobacteriales</taxon>
        <taxon>Sphingobacteriaceae</taxon>
        <taxon>Pedobacter</taxon>
    </lineage>
</organism>
<dbReference type="Gene3D" id="2.60.40.1120">
    <property type="entry name" value="Carboxypeptidase-like, regulatory domain"/>
    <property type="match status" value="1"/>
</dbReference>
<keyword evidence="14" id="KW-1185">Reference proteome</keyword>
<dbReference type="InterPro" id="IPR036942">
    <property type="entry name" value="Beta-barrel_TonB_sf"/>
</dbReference>
<dbReference type="PROSITE" id="PS52016">
    <property type="entry name" value="TONB_DEPENDENT_REC_3"/>
    <property type="match status" value="1"/>
</dbReference>
<evidence type="ECO:0000313" key="14">
    <source>
        <dbReference type="Proteomes" id="UP000192678"/>
    </source>
</evidence>
<evidence type="ECO:0000256" key="8">
    <source>
        <dbReference type="ARBA" id="ARBA00023136"/>
    </source>
</evidence>
<dbReference type="InterPro" id="IPR000531">
    <property type="entry name" value="Beta-barrel_TonB"/>
</dbReference>
<dbReference type="OrthoDB" id="1094723at2"/>
<dbReference type="Gene3D" id="2.170.130.10">
    <property type="entry name" value="TonB-dependent receptor, plug domain"/>
    <property type="match status" value="1"/>
</dbReference>
<dbReference type="Proteomes" id="UP000192678">
    <property type="component" value="Unassembled WGS sequence"/>
</dbReference>
<dbReference type="GO" id="GO:0006826">
    <property type="term" value="P:iron ion transport"/>
    <property type="evidence" value="ECO:0007669"/>
    <property type="project" value="UniProtKB-KW"/>
</dbReference>
<dbReference type="Pfam" id="PF07660">
    <property type="entry name" value="STN"/>
    <property type="match status" value="1"/>
</dbReference>
<dbReference type="Gene3D" id="3.55.50.30">
    <property type="match status" value="1"/>
</dbReference>
<name>A0A1W2BCE7_9SPHI</name>
<dbReference type="STRING" id="475255.SAMN04488101_102313"/>
<dbReference type="Pfam" id="PF13715">
    <property type="entry name" value="CarbopepD_reg_2"/>
    <property type="match status" value="1"/>
</dbReference>
<keyword evidence="4" id="KW-0406">Ion transport</keyword>
<protein>
    <submittedName>
        <fullName evidence="13">TonB-linked outer membrane protein, SusC/RagA family</fullName>
    </submittedName>
</protein>
<dbReference type="SUPFAM" id="SSF49464">
    <property type="entry name" value="Carboxypeptidase regulatory domain-like"/>
    <property type="match status" value="1"/>
</dbReference>
<dbReference type="GO" id="GO:0009279">
    <property type="term" value="C:cell outer membrane"/>
    <property type="evidence" value="ECO:0007669"/>
    <property type="project" value="UniProtKB-SubCell"/>
</dbReference>
<evidence type="ECO:0000256" key="11">
    <source>
        <dbReference type="RuleBase" id="RU003357"/>
    </source>
</evidence>
<dbReference type="Pfam" id="PF07715">
    <property type="entry name" value="Plug"/>
    <property type="match status" value="1"/>
</dbReference>
<dbReference type="InterPro" id="IPR037066">
    <property type="entry name" value="Plug_dom_sf"/>
</dbReference>
<dbReference type="NCBIfam" id="TIGR04057">
    <property type="entry name" value="SusC_RagA_signa"/>
    <property type="match status" value="1"/>
</dbReference>
<dbReference type="Pfam" id="PF00593">
    <property type="entry name" value="TonB_dep_Rec_b-barrel"/>
    <property type="match status" value="1"/>
</dbReference>
<comment type="similarity">
    <text evidence="10 11">Belongs to the TonB-dependent receptor family.</text>
</comment>
<dbReference type="NCBIfam" id="TIGR04056">
    <property type="entry name" value="OMP_RagA_SusC"/>
    <property type="match status" value="1"/>
</dbReference>
<evidence type="ECO:0000256" key="6">
    <source>
        <dbReference type="ARBA" id="ARBA00023004"/>
    </source>
</evidence>
<dbReference type="SUPFAM" id="SSF56935">
    <property type="entry name" value="Porins"/>
    <property type="match status" value="1"/>
</dbReference>
<keyword evidence="6" id="KW-0408">Iron</keyword>
<dbReference type="RefSeq" id="WP_084288070.1">
    <property type="nucleotide sequence ID" value="NZ_FWYB01000002.1"/>
</dbReference>
<gene>
    <name evidence="13" type="ORF">SAMN04488101_102313</name>
</gene>
<dbReference type="InterPro" id="IPR011662">
    <property type="entry name" value="Secretin/TonB_short_N"/>
</dbReference>
<dbReference type="InterPro" id="IPR039426">
    <property type="entry name" value="TonB-dep_rcpt-like"/>
</dbReference>
<evidence type="ECO:0000256" key="10">
    <source>
        <dbReference type="PROSITE-ProRule" id="PRU01360"/>
    </source>
</evidence>
<evidence type="ECO:0000256" key="3">
    <source>
        <dbReference type="ARBA" id="ARBA00022452"/>
    </source>
</evidence>
<evidence type="ECO:0000256" key="5">
    <source>
        <dbReference type="ARBA" id="ARBA00022692"/>
    </source>
</evidence>
<evidence type="ECO:0000256" key="1">
    <source>
        <dbReference type="ARBA" id="ARBA00004571"/>
    </source>
</evidence>
<dbReference type="InterPro" id="IPR008969">
    <property type="entry name" value="CarboxyPept-like_regulatory"/>
</dbReference>
<evidence type="ECO:0000259" key="12">
    <source>
        <dbReference type="SMART" id="SM00965"/>
    </source>
</evidence>
<accession>A0A1W2BCE7</accession>
<dbReference type="Gene3D" id="2.40.170.20">
    <property type="entry name" value="TonB-dependent receptor, beta-barrel domain"/>
    <property type="match status" value="1"/>
</dbReference>
<dbReference type="InterPro" id="IPR023997">
    <property type="entry name" value="TonB-dep_OMP_SusC/RagA_CS"/>
</dbReference>
<keyword evidence="3 10" id="KW-1134">Transmembrane beta strand</keyword>
<dbReference type="InterPro" id="IPR012910">
    <property type="entry name" value="Plug_dom"/>
</dbReference>
<comment type="subcellular location">
    <subcellularLocation>
        <location evidence="1 10">Cell outer membrane</location>
        <topology evidence="1 10">Multi-pass membrane protein</topology>
    </subcellularLocation>
</comment>
<dbReference type="InterPro" id="IPR023996">
    <property type="entry name" value="TonB-dep_OMP_SusC/RagA"/>
</dbReference>
<keyword evidence="8 10" id="KW-0472">Membrane</keyword>
<evidence type="ECO:0000256" key="7">
    <source>
        <dbReference type="ARBA" id="ARBA00023077"/>
    </source>
</evidence>
<keyword evidence="2 10" id="KW-0813">Transport</keyword>
<keyword evidence="5 10" id="KW-0812">Transmembrane</keyword>
<sequence length="1126" mass="126091">MNFYMTFKRGGLSRIYANIFLKVKLTIIILTTVILQVSASSYAQITLREKEAPLEKVIQKIRKQIGYDIFYNAGMLKKARPVTLSVSNASVQEVLDLCFKGQPLTYRIEQKTIIVQSAQESVFVTSAIIIKGTVLDESGKPIPGASIRVKQTDSRALSRAITTNSEGQFSIDVSSGSDILVVSFVGYKTQEIRLKPNQGPLKIRLELAENNMETVVINTGMFKKTDKSFTGASTTVTAKELAEFGNRNLITSLRNIDPAFNIIESNSFGSNPNRMPEIQIRGNSSIPNVGDITDQARAQLNTPLIIMDGFTSSLQRLYDMNENEVESMTILKDAAATAIYGSRGSNGVIVIVTKSPREGKLRLTYRSDVNIEAPDLSGYSLLNARDKLDLELKAGYYNSARAETDLPLKRYYSYLLNEVNSGVETDWMALPLRNGIGQRHNLRIEGGDRAFRYSASAQVNNIQGVMKGSSRNTLNGTITLAYTYKNIRFRNNLQVQQGKSNESPYGIFSDYSKMNPYWRPYDEKGKVIKLLGNPGNLDYSGYWNPLPTNPLYNASLNVFDKSSTSTIINNASVEWSILEELVLRGQLGITKTNRQTDVFRPADHTAFANYSVDDFFRKGDYNYGISNIFGYDAALNLQYSKTFAGDHVLSGGLNLNVTEDENSTYGFKAEGFPNEKFDFISMSLQYAKDGKPTGSEGLTRAIGATASANYIYANRYFIDASFRTDGSSQFGVNKRFAPFWSTGIGWNLHSEKFLLNSKIVNRLKLRASAGTTGARNFDPYQAMSTYRYYTDQRYFNWMGAQLLGLGNDDLQWQQTLKYNVGMDAEFLNSRLKLTADYYIETTNDLVSSINLPASNGFSSYVENIGRMRNKGYELKGTAFLLSNRRGFTWTVSAALLHNKNKVLETSKALKDAQSTTINSKTDPGTLYIEGYSSNDIWVVPSIGIDPSTGKELYLGADGQPTYVWDAKDIRAVGSRDPKIFGNFSTMVRYKGFSVNAAFRYTAGGQQYNTTLVNKVESGNYKYNVDSRVYDSRWQQPGDIAAFKGLLITTPTYKTSRFVQDENTLICSNVNFQYEIRSANFLKRLKLEALNFKADMAEPMYLSSIRRERGTDYPFSRQFSFSINATF</sequence>
<keyword evidence="9 10" id="KW-0998">Cell outer membrane</keyword>
<evidence type="ECO:0000256" key="9">
    <source>
        <dbReference type="ARBA" id="ARBA00023237"/>
    </source>
</evidence>
<dbReference type="AlphaFoldDB" id="A0A1W2BCE7"/>
<evidence type="ECO:0000256" key="4">
    <source>
        <dbReference type="ARBA" id="ARBA00022496"/>
    </source>
</evidence>
<reference evidence="13 14" key="1">
    <citation type="submission" date="2017-04" db="EMBL/GenBank/DDBJ databases">
        <authorList>
            <person name="Afonso C.L."/>
            <person name="Miller P.J."/>
            <person name="Scott M.A."/>
            <person name="Spackman E."/>
            <person name="Goraichik I."/>
            <person name="Dimitrov K.M."/>
            <person name="Suarez D.L."/>
            <person name="Swayne D.E."/>
        </authorList>
    </citation>
    <scope>NUCLEOTIDE SEQUENCE [LARGE SCALE GENOMIC DNA]</scope>
    <source>
        <strain evidence="13 14">DSM 19625</strain>
    </source>
</reference>
<dbReference type="EMBL" id="FWYB01000002">
    <property type="protein sequence ID" value="SMC70440.1"/>
    <property type="molecule type" value="Genomic_DNA"/>
</dbReference>
<feature type="domain" description="Secretin/TonB short N-terminal" evidence="12">
    <location>
        <begin position="67"/>
        <end position="118"/>
    </location>
</feature>
<proteinExistence type="inferred from homology"/>
<keyword evidence="4" id="KW-0410">Iron transport</keyword>